<evidence type="ECO:0000313" key="1">
    <source>
        <dbReference type="EMBL" id="WOX55950.1"/>
    </source>
</evidence>
<gene>
    <name evidence="1" type="ORF">R6Y95_01105</name>
</gene>
<dbReference type="AlphaFoldDB" id="A0ABD8AA17"/>
<protein>
    <submittedName>
        <fullName evidence="1">Uncharacterized protein</fullName>
    </submittedName>
</protein>
<dbReference type="Proteomes" id="UP001626603">
    <property type="component" value="Chromosome"/>
</dbReference>
<evidence type="ECO:0000313" key="2">
    <source>
        <dbReference type="Proteomes" id="UP001626603"/>
    </source>
</evidence>
<accession>A0ABD8AA17</accession>
<proteinExistence type="predicted"/>
<dbReference type="EMBL" id="CP137641">
    <property type="protein sequence ID" value="WOX55950.1"/>
    <property type="molecule type" value="Genomic_DNA"/>
</dbReference>
<reference evidence="1 2" key="1">
    <citation type="submission" date="2023-10" db="EMBL/GenBank/DDBJ databases">
        <title>The complete genome sequence of Methanoculleus palmolei DSM 4273.</title>
        <authorList>
            <person name="Lai S.-J."/>
            <person name="You Y.-T."/>
            <person name="Chen S.-C."/>
        </authorList>
    </citation>
    <scope>NUCLEOTIDE SEQUENCE [LARGE SCALE GENOMIC DNA]</scope>
    <source>
        <strain evidence="1 2">DSM 4273</strain>
    </source>
</reference>
<keyword evidence="2" id="KW-1185">Reference proteome</keyword>
<name>A0ABD8AA17_9EURY</name>
<organism evidence="1 2">
    <name type="scientific">Methanoculleus palmolei</name>
    <dbReference type="NCBI Taxonomy" id="72612"/>
    <lineage>
        <taxon>Archaea</taxon>
        <taxon>Methanobacteriati</taxon>
        <taxon>Methanobacteriota</taxon>
        <taxon>Stenosarchaea group</taxon>
        <taxon>Methanomicrobia</taxon>
        <taxon>Methanomicrobiales</taxon>
        <taxon>Methanomicrobiaceae</taxon>
        <taxon>Methanoculleus</taxon>
    </lineage>
</organism>
<sequence>MNRKVGARGQGRKRTPKETFLTPGVELHGTQVIEVPKLVLIDAETGTRVRHRVRSMKQALKQQEWYEANLGRRVRIEKMFKR</sequence>